<evidence type="ECO:0000256" key="2">
    <source>
        <dbReference type="ARBA" id="ARBA00022490"/>
    </source>
</evidence>
<evidence type="ECO:0000256" key="1">
    <source>
        <dbReference type="ARBA" id="ARBA00004496"/>
    </source>
</evidence>
<dbReference type="SUPFAM" id="SSF69287">
    <property type="entry name" value="Urease metallochaperone UreE, N-terminal domain"/>
    <property type="match status" value="1"/>
</dbReference>
<dbReference type="PIRSF" id="PIRSF036402">
    <property type="entry name" value="Ureas_acces_UreE"/>
    <property type="match status" value="1"/>
</dbReference>
<evidence type="ECO:0000256" key="4">
    <source>
        <dbReference type="ARBA" id="ARBA00023186"/>
    </source>
</evidence>
<evidence type="ECO:0000259" key="6">
    <source>
        <dbReference type="SMART" id="SM00988"/>
    </source>
</evidence>
<name>A0ABT3TIW6_9GAMM</name>
<dbReference type="EMBL" id="SHNN01000003">
    <property type="protein sequence ID" value="MCX2982271.1"/>
    <property type="molecule type" value="Genomic_DNA"/>
</dbReference>
<dbReference type="Pfam" id="PF05194">
    <property type="entry name" value="UreE_C"/>
    <property type="match status" value="1"/>
</dbReference>
<organism evidence="7 8">
    <name type="scientific">Candidatus Litorirhabdus singularis</name>
    <dbReference type="NCBI Taxonomy" id="2518993"/>
    <lineage>
        <taxon>Bacteria</taxon>
        <taxon>Pseudomonadati</taxon>
        <taxon>Pseudomonadota</taxon>
        <taxon>Gammaproteobacteria</taxon>
        <taxon>Cellvibrionales</taxon>
        <taxon>Halieaceae</taxon>
        <taxon>Candidatus Litorirhabdus</taxon>
    </lineage>
</organism>
<keyword evidence="2 5" id="KW-0963">Cytoplasm</keyword>
<keyword evidence="8" id="KW-1185">Reference proteome</keyword>
<comment type="subcellular location">
    <subcellularLocation>
        <location evidence="1 5">Cytoplasm</location>
    </subcellularLocation>
</comment>
<dbReference type="Pfam" id="PF02814">
    <property type="entry name" value="UreE_N"/>
    <property type="match status" value="1"/>
</dbReference>
<dbReference type="Gene3D" id="3.30.70.790">
    <property type="entry name" value="UreE, C-terminal domain"/>
    <property type="match status" value="1"/>
</dbReference>
<proteinExistence type="inferred from homology"/>
<dbReference type="RefSeq" id="WP_279246296.1">
    <property type="nucleotide sequence ID" value="NZ_SHNN01000003.1"/>
</dbReference>
<comment type="function">
    <text evidence="5">Involved in urease metallocenter assembly. Binds nickel. Probably functions as a nickel donor during metallocenter assembly.</text>
</comment>
<sequence>MNITQSFEIQRRRPAEPGATVHDRVVLDHLQRERGRLKVRTETGAELRIFLERGKTLALGELLESECGRLFEVAGASEMVVRGSCSDWQIFARACYHLGNRHVKIQVGERWLLMTPDPVLEQMLRQLGLQVSHEELVFVPEAGAYAGAGHGHHHD</sequence>
<dbReference type="SUPFAM" id="SSF69737">
    <property type="entry name" value="Urease metallochaperone UreE, C-terminal domain"/>
    <property type="match status" value="1"/>
</dbReference>
<dbReference type="Gene3D" id="2.60.260.20">
    <property type="entry name" value="Urease metallochaperone UreE, N-terminal domain"/>
    <property type="match status" value="1"/>
</dbReference>
<dbReference type="HAMAP" id="MF_00822">
    <property type="entry name" value="UreE"/>
    <property type="match status" value="1"/>
</dbReference>
<dbReference type="InterPro" id="IPR036118">
    <property type="entry name" value="UreE_N_sf"/>
</dbReference>
<dbReference type="SMART" id="SM00988">
    <property type="entry name" value="UreE_N"/>
    <property type="match status" value="1"/>
</dbReference>
<keyword evidence="4 5" id="KW-0143">Chaperone</keyword>
<evidence type="ECO:0000256" key="3">
    <source>
        <dbReference type="ARBA" id="ARBA00022596"/>
    </source>
</evidence>
<dbReference type="InterPro" id="IPR012406">
    <property type="entry name" value="UreE"/>
</dbReference>
<comment type="caution">
    <text evidence="7">The sequence shown here is derived from an EMBL/GenBank/DDBJ whole genome shotgun (WGS) entry which is preliminary data.</text>
</comment>
<comment type="similarity">
    <text evidence="5">Belongs to the UreE family.</text>
</comment>
<evidence type="ECO:0000313" key="7">
    <source>
        <dbReference type="EMBL" id="MCX2982271.1"/>
    </source>
</evidence>
<evidence type="ECO:0000313" key="8">
    <source>
        <dbReference type="Proteomes" id="UP001143362"/>
    </source>
</evidence>
<keyword evidence="3 5" id="KW-0533">Nickel</keyword>
<dbReference type="InterPro" id="IPR007864">
    <property type="entry name" value="UreE_C_dom"/>
</dbReference>
<feature type="domain" description="UreE urease accessory N-terminal" evidence="6">
    <location>
        <begin position="6"/>
        <end position="71"/>
    </location>
</feature>
<gene>
    <name evidence="5" type="primary">ureE</name>
    <name evidence="7" type="ORF">EYC98_15520</name>
</gene>
<accession>A0ABT3TIW6</accession>
<evidence type="ECO:0000256" key="5">
    <source>
        <dbReference type="HAMAP-Rule" id="MF_00822"/>
    </source>
</evidence>
<dbReference type="Proteomes" id="UP001143362">
    <property type="component" value="Unassembled WGS sequence"/>
</dbReference>
<dbReference type="InterPro" id="IPR004029">
    <property type="entry name" value="UreE_N"/>
</dbReference>
<reference evidence="7" key="1">
    <citation type="submission" date="2019-02" db="EMBL/GenBank/DDBJ databases">
        <authorList>
            <person name="Li S.-H."/>
        </authorList>
    </citation>
    <scope>NUCLEOTIDE SEQUENCE</scope>
    <source>
        <strain evidence="7">IMCC14734</strain>
    </source>
</reference>
<protein>
    <recommendedName>
        <fullName evidence="5">Urease accessory protein UreE</fullName>
    </recommendedName>
</protein>